<protein>
    <recommendedName>
        <fullName evidence="6">Cytochrome c oxidase assembly protein</fullName>
    </recommendedName>
</protein>
<comment type="similarity">
    <text evidence="1">Belongs to the PET191 family.</text>
</comment>
<name>A0A0J9SG96_PLAVI</name>
<dbReference type="Pfam" id="PF10203">
    <property type="entry name" value="Pet191_N"/>
    <property type="match status" value="1"/>
</dbReference>
<dbReference type="PANTHER" id="PTHR28627">
    <property type="entry name" value="CYTOCHROME C OXIDASE ASSEMBLY FACTOR 5"/>
    <property type="match status" value="1"/>
</dbReference>
<evidence type="ECO:0000313" key="4">
    <source>
        <dbReference type="EMBL" id="KMZ82025.1"/>
    </source>
</evidence>
<evidence type="ECO:0000256" key="2">
    <source>
        <dbReference type="ARBA" id="ARBA00023157"/>
    </source>
</evidence>
<organism evidence="4 5">
    <name type="scientific">Plasmodium vivax India VII</name>
    <dbReference type="NCBI Taxonomy" id="1077284"/>
    <lineage>
        <taxon>Eukaryota</taxon>
        <taxon>Sar</taxon>
        <taxon>Alveolata</taxon>
        <taxon>Apicomplexa</taxon>
        <taxon>Aconoidasida</taxon>
        <taxon>Haemosporida</taxon>
        <taxon>Plasmodiidae</taxon>
        <taxon>Plasmodium</taxon>
        <taxon>Plasmodium (Plasmodium)</taxon>
    </lineage>
</organism>
<feature type="chain" id="PRO_5005322526" description="Cytochrome c oxidase assembly protein" evidence="3">
    <location>
        <begin position="27"/>
        <end position="105"/>
    </location>
</feature>
<dbReference type="PANTHER" id="PTHR28627:SF1">
    <property type="entry name" value="CYTOCHROME C OXIDASE ASSEMBLY FACTOR 5"/>
    <property type="match status" value="1"/>
</dbReference>
<evidence type="ECO:0000313" key="5">
    <source>
        <dbReference type="Proteomes" id="UP000053562"/>
    </source>
</evidence>
<keyword evidence="2" id="KW-1015">Disulfide bond</keyword>
<keyword evidence="3" id="KW-0732">Signal</keyword>
<proteinExistence type="inferred from homology"/>
<dbReference type="AlphaFoldDB" id="A0A0J9SG96"/>
<dbReference type="EMBL" id="KQ234218">
    <property type="protein sequence ID" value="KMZ82025.1"/>
    <property type="molecule type" value="Genomic_DNA"/>
</dbReference>
<feature type="signal peptide" evidence="3">
    <location>
        <begin position="1"/>
        <end position="26"/>
    </location>
</feature>
<evidence type="ECO:0008006" key="6">
    <source>
        <dbReference type="Google" id="ProtNLM"/>
    </source>
</evidence>
<reference evidence="4 5" key="1">
    <citation type="submission" date="2011-08" db="EMBL/GenBank/DDBJ databases">
        <title>The Genome Sequence of Plasmodium vivax India VII.</title>
        <authorList>
            <consortium name="The Broad Institute Genome Sequencing Platform"/>
            <consortium name="The Broad Institute Genome Sequencing Center for Infectious Disease"/>
            <person name="Neafsey D."/>
            <person name="Carlton J."/>
            <person name="Barnwell J."/>
            <person name="Collins W."/>
            <person name="Escalante A."/>
            <person name="Mullikin J."/>
            <person name="Saul A."/>
            <person name="Guigo R."/>
            <person name="Camara F."/>
            <person name="Young S.K."/>
            <person name="Zeng Q."/>
            <person name="Gargeya S."/>
            <person name="Fitzgerald M."/>
            <person name="Haas B."/>
            <person name="Abouelleil A."/>
            <person name="Alvarado L."/>
            <person name="Arachchi H.M."/>
            <person name="Berlin A."/>
            <person name="Brown A."/>
            <person name="Chapman S.B."/>
            <person name="Chen Z."/>
            <person name="Dunbar C."/>
            <person name="Freedman E."/>
            <person name="Gearin G."/>
            <person name="Gellesch M."/>
            <person name="Goldberg J."/>
            <person name="Griggs A."/>
            <person name="Gujja S."/>
            <person name="Heiman D."/>
            <person name="Howarth C."/>
            <person name="Larson L."/>
            <person name="Lui A."/>
            <person name="MacDonald P.J.P."/>
            <person name="Montmayeur A."/>
            <person name="Murphy C."/>
            <person name="Neiman D."/>
            <person name="Pearson M."/>
            <person name="Priest M."/>
            <person name="Roberts A."/>
            <person name="Saif S."/>
            <person name="Shea T."/>
            <person name="Shenoy N."/>
            <person name="Sisk P."/>
            <person name="Stolte C."/>
            <person name="Sykes S."/>
            <person name="Wortman J."/>
            <person name="Nusbaum C."/>
            <person name="Birren B."/>
        </authorList>
    </citation>
    <scope>NUCLEOTIDE SEQUENCE [LARGE SCALE GENOMIC DNA]</scope>
    <source>
        <strain evidence="4 5">India VII</strain>
    </source>
</reference>
<sequence>MHISHFAPSLFTTLAPLLNSMLNVKADTPHRKASNSCKKILSDMIACYQNTICYKRENATFEECLHNHDLNEVDENCIILRRAYAQCRRNILNGNFKMLGNPLSR</sequence>
<dbReference type="GO" id="GO:0033617">
    <property type="term" value="P:mitochondrial respiratory chain complex IV assembly"/>
    <property type="evidence" value="ECO:0007669"/>
    <property type="project" value="TreeGrafter"/>
</dbReference>
<gene>
    <name evidence="4" type="ORF">PVIIG_03833</name>
</gene>
<dbReference type="OrthoDB" id="282149at2759"/>
<dbReference type="GO" id="GO:0005739">
    <property type="term" value="C:mitochondrion"/>
    <property type="evidence" value="ECO:0007669"/>
    <property type="project" value="TreeGrafter"/>
</dbReference>
<accession>A0A0J9SG96</accession>
<dbReference type="Proteomes" id="UP000053562">
    <property type="component" value="Unassembled WGS sequence"/>
</dbReference>
<evidence type="ECO:0000256" key="1">
    <source>
        <dbReference type="ARBA" id="ARBA00007785"/>
    </source>
</evidence>
<dbReference type="InterPro" id="IPR018793">
    <property type="entry name" value="Cyt_c_oxidase_assmbl_Pet191"/>
</dbReference>
<evidence type="ECO:0000256" key="3">
    <source>
        <dbReference type="SAM" id="SignalP"/>
    </source>
</evidence>